<comment type="caution">
    <text evidence="3">The sequence shown here is derived from an EMBL/GenBank/DDBJ whole genome shotgun (WGS) entry which is preliminary data.</text>
</comment>
<accession>A0A3N6PIC0</accession>
<feature type="chain" id="PRO_5018118193" description="DUF4148 domain-containing protein" evidence="2">
    <location>
        <begin position="34"/>
        <end position="124"/>
    </location>
</feature>
<name>A0A3N6PIC0_9BURK</name>
<proteinExistence type="predicted"/>
<evidence type="ECO:0000313" key="4">
    <source>
        <dbReference type="Proteomes" id="UP000272778"/>
    </source>
</evidence>
<feature type="signal peptide" evidence="2">
    <location>
        <begin position="1"/>
        <end position="33"/>
    </location>
</feature>
<evidence type="ECO:0000256" key="1">
    <source>
        <dbReference type="SAM" id="MobiDB-lite"/>
    </source>
</evidence>
<dbReference type="EMBL" id="RQIS01000027">
    <property type="protein sequence ID" value="RQH00580.1"/>
    <property type="molecule type" value="Genomic_DNA"/>
</dbReference>
<evidence type="ECO:0000313" key="3">
    <source>
        <dbReference type="EMBL" id="RQH00580.1"/>
    </source>
</evidence>
<dbReference type="Proteomes" id="UP000272778">
    <property type="component" value="Unassembled WGS sequence"/>
</dbReference>
<evidence type="ECO:0008006" key="5">
    <source>
        <dbReference type="Google" id="ProtNLM"/>
    </source>
</evidence>
<keyword evidence="4" id="KW-1185">Reference proteome</keyword>
<evidence type="ECO:0000256" key="2">
    <source>
        <dbReference type="SAM" id="SignalP"/>
    </source>
</evidence>
<feature type="region of interest" description="Disordered" evidence="1">
    <location>
        <begin position="92"/>
        <end position="124"/>
    </location>
</feature>
<dbReference type="OrthoDB" id="8971208at2"/>
<protein>
    <recommendedName>
        <fullName evidence="5">DUF4148 domain-containing protein</fullName>
    </recommendedName>
</protein>
<organism evidence="3 4">
    <name type="scientific">Paraburkholderia dinghuensis</name>
    <dbReference type="NCBI Taxonomy" id="2305225"/>
    <lineage>
        <taxon>Bacteria</taxon>
        <taxon>Pseudomonadati</taxon>
        <taxon>Pseudomonadota</taxon>
        <taxon>Betaproteobacteria</taxon>
        <taxon>Burkholderiales</taxon>
        <taxon>Burkholderiaceae</taxon>
        <taxon>Paraburkholderia</taxon>
    </lineage>
</organism>
<dbReference type="AlphaFoldDB" id="A0A3N6PIC0"/>
<gene>
    <name evidence="3" type="ORF">D1Y85_25080</name>
</gene>
<reference evidence="3 4" key="1">
    <citation type="submission" date="2018-11" db="EMBL/GenBank/DDBJ databases">
        <title>Paraburkholderia sp. DHOA04, isolated from soil.</title>
        <authorList>
            <person name="Gao Z.-H."/>
            <person name="Qiu L.-H."/>
            <person name="Fu J.-C."/>
        </authorList>
    </citation>
    <scope>NUCLEOTIDE SEQUENCE [LARGE SCALE GENOMIC DNA]</scope>
    <source>
        <strain evidence="3 4">DHOA04</strain>
    </source>
</reference>
<keyword evidence="2" id="KW-0732">Signal</keyword>
<sequence>MVSNHIFRKPLTVWLTAAAMTGVLALTHAAAYADGPPLILDTQHGIIDGQKGMVLQNAPLSHEPMVAAHQPAEPAGLPNDYSQPYIVSPYIAVPGAGTPPNRPRPPHHRPRVTPHITPQVLPAQ</sequence>